<evidence type="ECO:0000313" key="11">
    <source>
        <dbReference type="EMBL" id="KGO99610.1"/>
    </source>
</evidence>
<dbReference type="OrthoDB" id="9787361at2"/>
<dbReference type="Gene3D" id="2.50.20.10">
    <property type="entry name" value="Lipoprotein localisation LolA/LolB/LppX"/>
    <property type="match status" value="1"/>
</dbReference>
<keyword evidence="5 10" id="KW-0813">Transport</keyword>
<organism evidence="11 12">
    <name type="scientific">Lysobacter defluvii IMMIB APB-9 = DSM 18482</name>
    <dbReference type="NCBI Taxonomy" id="1385515"/>
    <lineage>
        <taxon>Bacteria</taxon>
        <taxon>Pseudomonadati</taxon>
        <taxon>Pseudomonadota</taxon>
        <taxon>Gammaproteobacteria</taxon>
        <taxon>Lysobacterales</taxon>
        <taxon>Lysobacteraceae</taxon>
        <taxon>Novilysobacter</taxon>
    </lineage>
</organism>
<evidence type="ECO:0000256" key="2">
    <source>
        <dbReference type="ARBA" id="ARBA00007615"/>
    </source>
</evidence>
<keyword evidence="12" id="KW-1185">Reference proteome</keyword>
<protein>
    <recommendedName>
        <fullName evidence="4 10">Outer-membrane lipoprotein carrier protein</fullName>
    </recommendedName>
</protein>
<evidence type="ECO:0000256" key="3">
    <source>
        <dbReference type="ARBA" id="ARBA00011245"/>
    </source>
</evidence>
<evidence type="ECO:0000256" key="9">
    <source>
        <dbReference type="ARBA" id="ARBA00023186"/>
    </source>
</evidence>
<evidence type="ECO:0000313" key="12">
    <source>
        <dbReference type="Proteomes" id="UP000030003"/>
    </source>
</evidence>
<dbReference type="InterPro" id="IPR004564">
    <property type="entry name" value="OM_lipoprot_carrier_LolA-like"/>
</dbReference>
<dbReference type="CDD" id="cd16325">
    <property type="entry name" value="LolA"/>
    <property type="match status" value="1"/>
</dbReference>
<comment type="function">
    <text evidence="10">Participates in the translocation of lipoproteins from the inner membrane to the outer membrane. Only forms a complex with a lipoprotein if the residue after the N-terminal Cys is not an aspartate (The Asp acts as a targeting signal to indicate that the lipoprotein should stay in the inner membrane).</text>
</comment>
<comment type="caution">
    <text evidence="11">The sequence shown here is derived from an EMBL/GenBank/DDBJ whole genome shotgun (WGS) entry which is preliminary data.</text>
</comment>
<dbReference type="EMBL" id="AVBH01000009">
    <property type="protein sequence ID" value="KGO99610.1"/>
    <property type="molecule type" value="Genomic_DNA"/>
</dbReference>
<dbReference type="AlphaFoldDB" id="A0A0A0M963"/>
<name>A0A0A0M963_9GAMM</name>
<dbReference type="Pfam" id="PF03548">
    <property type="entry name" value="LolA"/>
    <property type="match status" value="1"/>
</dbReference>
<keyword evidence="6 10" id="KW-0732">Signal</keyword>
<dbReference type="NCBIfam" id="TIGR00547">
    <property type="entry name" value="lolA"/>
    <property type="match status" value="1"/>
</dbReference>
<reference evidence="11 12" key="1">
    <citation type="submission" date="2013-08" db="EMBL/GenBank/DDBJ databases">
        <title>Genomic analysis of Lysobacter defluvii.</title>
        <authorList>
            <person name="Wang Q."/>
            <person name="Wang G."/>
        </authorList>
    </citation>
    <scope>NUCLEOTIDE SEQUENCE [LARGE SCALE GENOMIC DNA]</scope>
    <source>
        <strain evidence="11 12">IMMIB APB-9</strain>
    </source>
</reference>
<dbReference type="SUPFAM" id="SSF89392">
    <property type="entry name" value="Prokaryotic lipoproteins and lipoprotein localization factors"/>
    <property type="match status" value="1"/>
</dbReference>
<dbReference type="GO" id="GO:0044874">
    <property type="term" value="P:lipoprotein localization to outer membrane"/>
    <property type="evidence" value="ECO:0007669"/>
    <property type="project" value="UniProtKB-UniRule"/>
</dbReference>
<keyword evidence="9 10" id="KW-0143">Chaperone</keyword>
<evidence type="ECO:0000256" key="5">
    <source>
        <dbReference type="ARBA" id="ARBA00022448"/>
    </source>
</evidence>
<keyword evidence="7 10" id="KW-0574">Periplasm</keyword>
<dbReference type="InterPro" id="IPR018323">
    <property type="entry name" value="OM_lipoprot_carrier_LolA_Pbac"/>
</dbReference>
<evidence type="ECO:0000256" key="10">
    <source>
        <dbReference type="HAMAP-Rule" id="MF_00240"/>
    </source>
</evidence>
<dbReference type="GO" id="GO:0042953">
    <property type="term" value="P:lipoprotein transport"/>
    <property type="evidence" value="ECO:0007669"/>
    <property type="project" value="InterPro"/>
</dbReference>
<accession>A0A0A0M963</accession>
<comment type="similarity">
    <text evidence="2 10">Belongs to the LolA family.</text>
</comment>
<evidence type="ECO:0000256" key="6">
    <source>
        <dbReference type="ARBA" id="ARBA00022729"/>
    </source>
</evidence>
<evidence type="ECO:0000256" key="8">
    <source>
        <dbReference type="ARBA" id="ARBA00022927"/>
    </source>
</evidence>
<evidence type="ECO:0000256" key="1">
    <source>
        <dbReference type="ARBA" id="ARBA00004418"/>
    </source>
</evidence>
<dbReference type="HAMAP" id="MF_00240">
    <property type="entry name" value="LolA"/>
    <property type="match status" value="1"/>
</dbReference>
<dbReference type="GO" id="GO:0030288">
    <property type="term" value="C:outer membrane-bounded periplasmic space"/>
    <property type="evidence" value="ECO:0007669"/>
    <property type="project" value="TreeGrafter"/>
</dbReference>
<comment type="subcellular location">
    <subcellularLocation>
        <location evidence="1 10">Periplasm</location>
    </subcellularLocation>
</comment>
<evidence type="ECO:0000256" key="4">
    <source>
        <dbReference type="ARBA" id="ARBA00014035"/>
    </source>
</evidence>
<feature type="chain" id="PRO_5008983705" description="Outer-membrane lipoprotein carrier protein" evidence="10">
    <location>
        <begin position="28"/>
        <end position="212"/>
    </location>
</feature>
<dbReference type="InterPro" id="IPR029046">
    <property type="entry name" value="LolA/LolB/LppX"/>
</dbReference>
<keyword evidence="8 10" id="KW-0653">Protein transport</keyword>
<feature type="signal peptide" evidence="10">
    <location>
        <begin position="1"/>
        <end position="27"/>
    </location>
</feature>
<evidence type="ECO:0000256" key="7">
    <source>
        <dbReference type="ARBA" id="ARBA00022764"/>
    </source>
</evidence>
<dbReference type="PANTHER" id="PTHR35869:SF1">
    <property type="entry name" value="OUTER-MEMBRANE LIPOPROTEIN CARRIER PROTEIN"/>
    <property type="match status" value="1"/>
</dbReference>
<gene>
    <name evidence="10" type="primary">lolA</name>
    <name evidence="11" type="ORF">N791_04640</name>
</gene>
<dbReference type="Proteomes" id="UP000030003">
    <property type="component" value="Unassembled WGS sequence"/>
</dbReference>
<proteinExistence type="inferred from homology"/>
<sequence precursor="true">MTSTKSNALRWGTGLLLATAVAGSAFAGARDSLESFTSGLKGLDGDFSQQVYDARGQLRETSSGSVQLSVPSLFRWEYTEPYPQLIVADGKNVWIYEPDLEQVTVRPQGAEEANSPLAALVDPQQLDRRYEVVEQGEGEGLEWLRLTPKVEDGSFSSARLGFRGAQLARMELVDSIGQRTVITFTDWTRNPGFAAGTFTYTPPAGVDVLGEP</sequence>
<dbReference type="PANTHER" id="PTHR35869">
    <property type="entry name" value="OUTER-MEMBRANE LIPOPROTEIN CARRIER PROTEIN"/>
    <property type="match status" value="1"/>
</dbReference>
<dbReference type="eggNOG" id="COG2834">
    <property type="taxonomic scope" value="Bacteria"/>
</dbReference>
<dbReference type="STRING" id="1385515.GCA_000423325_00280"/>
<dbReference type="RefSeq" id="WP_052106518.1">
    <property type="nucleotide sequence ID" value="NZ_AUHT01000004.1"/>
</dbReference>
<comment type="subunit">
    <text evidence="3 10">Monomer.</text>
</comment>